<protein>
    <submittedName>
        <fullName evidence="6">LemA family protein</fullName>
    </submittedName>
</protein>
<evidence type="ECO:0000313" key="6">
    <source>
        <dbReference type="EMBL" id="KAA0022085.1"/>
    </source>
</evidence>
<keyword evidence="7" id="KW-1185">Reference proteome</keyword>
<evidence type="ECO:0000313" key="7">
    <source>
        <dbReference type="Proteomes" id="UP000322244"/>
    </source>
</evidence>
<evidence type="ECO:0000256" key="3">
    <source>
        <dbReference type="ARBA" id="ARBA00022692"/>
    </source>
</evidence>
<sequence length="182" mass="19807">MVLVVLAVLAVLIAGAAIGIYNKLVRKRNGVDNAWAQIGVQLKRRYDLIPNLIVTVKGYAAHERQTFESVTAARVAAMAATGPVEKAKAENALTSALRSVFAVAEAYPQLQASRNFSELQGELSDTENRIAYSRQYYNDAVLTYNSAVQTVPSNIVAGTFGFGPREFFTAPESDRGPVHVRF</sequence>
<dbReference type="InterPro" id="IPR007156">
    <property type="entry name" value="MamQ_LemA"/>
</dbReference>
<dbReference type="Proteomes" id="UP000322244">
    <property type="component" value="Unassembled WGS sequence"/>
</dbReference>
<dbReference type="GO" id="GO:0016020">
    <property type="term" value="C:membrane"/>
    <property type="evidence" value="ECO:0007669"/>
    <property type="project" value="UniProtKB-SubCell"/>
</dbReference>
<dbReference type="InterPro" id="IPR023353">
    <property type="entry name" value="LemA-like_dom_sf"/>
</dbReference>
<comment type="subcellular location">
    <subcellularLocation>
        <location evidence="1">Membrane</location>
        <topology evidence="1">Single-pass membrane protein</topology>
    </subcellularLocation>
</comment>
<dbReference type="EMBL" id="VLNY01000007">
    <property type="protein sequence ID" value="KAA0022085.1"/>
    <property type="molecule type" value="Genomic_DNA"/>
</dbReference>
<keyword evidence="3" id="KW-0812">Transmembrane</keyword>
<dbReference type="OrthoDB" id="9804152at2"/>
<comment type="similarity">
    <text evidence="2">Belongs to the LemA family.</text>
</comment>
<keyword evidence="5" id="KW-0472">Membrane</keyword>
<evidence type="ECO:0000256" key="2">
    <source>
        <dbReference type="ARBA" id="ARBA00008854"/>
    </source>
</evidence>
<dbReference type="Pfam" id="PF04011">
    <property type="entry name" value="LemA"/>
    <property type="match status" value="1"/>
</dbReference>
<dbReference type="Gene3D" id="1.20.1440.20">
    <property type="entry name" value="LemA-like domain"/>
    <property type="match status" value="1"/>
</dbReference>
<dbReference type="PANTHER" id="PTHR34478:SF2">
    <property type="entry name" value="MEMBRANE PROTEIN"/>
    <property type="match status" value="1"/>
</dbReference>
<dbReference type="SUPFAM" id="SSF140478">
    <property type="entry name" value="LemA-like"/>
    <property type="match status" value="1"/>
</dbReference>
<dbReference type="AlphaFoldDB" id="A0A5A7SC73"/>
<accession>A0A5A7SC73</accession>
<evidence type="ECO:0000256" key="4">
    <source>
        <dbReference type="ARBA" id="ARBA00022989"/>
    </source>
</evidence>
<comment type="caution">
    <text evidence="6">The sequence shown here is derived from an EMBL/GenBank/DDBJ whole genome shotgun (WGS) entry which is preliminary data.</text>
</comment>
<keyword evidence="4" id="KW-1133">Transmembrane helix</keyword>
<reference evidence="6 7" key="1">
    <citation type="submission" date="2019-07" db="EMBL/GenBank/DDBJ databases">
        <title>Rhodococcus cavernicolus sp. nov., isolated from a cave.</title>
        <authorList>
            <person name="Lee S.D."/>
        </authorList>
    </citation>
    <scope>NUCLEOTIDE SEQUENCE [LARGE SCALE GENOMIC DNA]</scope>
    <source>
        <strain evidence="6 7">C1-24</strain>
    </source>
</reference>
<gene>
    <name evidence="6" type="ORF">FOY51_16170</name>
</gene>
<evidence type="ECO:0000256" key="1">
    <source>
        <dbReference type="ARBA" id="ARBA00004167"/>
    </source>
</evidence>
<evidence type="ECO:0000256" key="5">
    <source>
        <dbReference type="ARBA" id="ARBA00023136"/>
    </source>
</evidence>
<proteinExistence type="inferred from homology"/>
<name>A0A5A7SC73_9NOCA</name>
<organism evidence="6 7">
    <name type="scientific">Antrihabitans cavernicola</name>
    <dbReference type="NCBI Taxonomy" id="2495913"/>
    <lineage>
        <taxon>Bacteria</taxon>
        <taxon>Bacillati</taxon>
        <taxon>Actinomycetota</taxon>
        <taxon>Actinomycetes</taxon>
        <taxon>Mycobacteriales</taxon>
        <taxon>Nocardiaceae</taxon>
        <taxon>Antrihabitans</taxon>
    </lineage>
</organism>
<dbReference type="PANTHER" id="PTHR34478">
    <property type="entry name" value="PROTEIN LEMA"/>
    <property type="match status" value="1"/>
</dbReference>